<keyword evidence="2" id="KW-0315">Glutamine amidotransferase</keyword>
<dbReference type="EMBL" id="CP148074">
    <property type="protein sequence ID" value="WXL24048.1"/>
    <property type="molecule type" value="Genomic_DNA"/>
</dbReference>
<dbReference type="InterPro" id="IPR029062">
    <property type="entry name" value="Class_I_gatase-like"/>
</dbReference>
<dbReference type="PANTHER" id="PTHR42695:SF5">
    <property type="entry name" value="GLUTAMINE AMIDOTRANSFERASE YLR126C-RELATED"/>
    <property type="match status" value="1"/>
</dbReference>
<accession>A0ABZ2RDG9</accession>
<keyword evidence="3" id="KW-1185">Reference proteome</keyword>
<dbReference type="GO" id="GO:0016787">
    <property type="term" value="F:hydrolase activity"/>
    <property type="evidence" value="ECO:0007669"/>
    <property type="project" value="UniProtKB-KW"/>
</dbReference>
<dbReference type="Pfam" id="PF00117">
    <property type="entry name" value="GATase"/>
    <property type="match status" value="1"/>
</dbReference>
<dbReference type="EC" id="3.4.-.-" evidence="2"/>
<evidence type="ECO:0000259" key="1">
    <source>
        <dbReference type="Pfam" id="PF00117"/>
    </source>
</evidence>
<dbReference type="InterPro" id="IPR044992">
    <property type="entry name" value="ChyE-like"/>
</dbReference>
<dbReference type="Gene3D" id="3.40.50.880">
    <property type="match status" value="1"/>
</dbReference>
<dbReference type="InterPro" id="IPR017926">
    <property type="entry name" value="GATASE"/>
</dbReference>
<dbReference type="Proteomes" id="UP001476583">
    <property type="component" value="Chromosome"/>
</dbReference>
<dbReference type="CDD" id="cd01741">
    <property type="entry name" value="GATase1_1"/>
    <property type="match status" value="1"/>
</dbReference>
<protein>
    <submittedName>
        <fullName evidence="2">Type 1 glutamine amidotransferase</fullName>
        <ecNumber evidence="2">3.4.-.-</ecNumber>
    </submittedName>
</protein>
<feature type="domain" description="Glutamine amidotransferase" evidence="1">
    <location>
        <begin position="26"/>
        <end position="180"/>
    </location>
</feature>
<organism evidence="2 3">
    <name type="scientific">Ectopseudomonas mendocina</name>
    <name type="common">Pseudomonas mendocina</name>
    <dbReference type="NCBI Taxonomy" id="300"/>
    <lineage>
        <taxon>Bacteria</taxon>
        <taxon>Pseudomonadati</taxon>
        <taxon>Pseudomonadota</taxon>
        <taxon>Gammaproteobacteria</taxon>
        <taxon>Pseudomonadales</taxon>
        <taxon>Pseudomonadaceae</taxon>
        <taxon>Ectopseudomonas</taxon>
    </lineage>
</organism>
<keyword evidence="2" id="KW-0378">Hydrolase</keyword>
<sequence length="239" mass="26693">MTDILIFTHTEYCPPAHLGEVLDNGGYTYQVLRADQNQLDGLDLDKPKAVAIMGGPMSVNDPLPWLHTEVAAIRYLLKREVPMVGHCLGGQLIAKALGAPITSMGYTESGWQPMSRLDQAQPSPWLEHVPDTFTIFQWHGDTFAIPEGAQPLLSSPWCPNQGFAWGEKVLALQGHPEMTEALITEWLTDWYHLLDPTQPSQQSKAQMQAQLQQKVSELNKVAQGFYRRWLALAGLNPRP</sequence>
<proteinExistence type="predicted"/>
<name>A0ABZ2RDG9_ECTME</name>
<dbReference type="PROSITE" id="PS51273">
    <property type="entry name" value="GATASE_TYPE_1"/>
    <property type="match status" value="1"/>
</dbReference>
<evidence type="ECO:0000313" key="3">
    <source>
        <dbReference type="Proteomes" id="UP001476583"/>
    </source>
</evidence>
<dbReference type="SUPFAM" id="SSF52317">
    <property type="entry name" value="Class I glutamine amidotransferase-like"/>
    <property type="match status" value="1"/>
</dbReference>
<dbReference type="PANTHER" id="PTHR42695">
    <property type="entry name" value="GLUTAMINE AMIDOTRANSFERASE YLR126C-RELATED"/>
    <property type="match status" value="1"/>
</dbReference>
<reference evidence="2 3" key="1">
    <citation type="submission" date="2024-03" db="EMBL/GenBank/DDBJ databases">
        <title>Complete genome of BD2.</title>
        <authorList>
            <person name="Cao G."/>
        </authorList>
    </citation>
    <scope>NUCLEOTIDE SEQUENCE [LARGE SCALE GENOMIC DNA]</scope>
    <source>
        <strain evidence="2 3">BD2</strain>
    </source>
</reference>
<evidence type="ECO:0000313" key="2">
    <source>
        <dbReference type="EMBL" id="WXL24048.1"/>
    </source>
</evidence>
<gene>
    <name evidence="2" type="ORF">WG219_11860</name>
</gene>